<proteinExistence type="predicted"/>
<reference evidence="2 3" key="1">
    <citation type="submission" date="2020-08" db="EMBL/GenBank/DDBJ databases">
        <title>A Genomic Blueprint of the Chicken Gut Microbiome.</title>
        <authorList>
            <person name="Gilroy R."/>
            <person name="Ravi A."/>
            <person name="Getino M."/>
            <person name="Pursley I."/>
            <person name="Horton D.L."/>
            <person name="Alikhan N.-F."/>
            <person name="Baker D."/>
            <person name="Gharbi K."/>
            <person name="Hall N."/>
            <person name="Watson M."/>
            <person name="Adriaenssens E.M."/>
            <person name="Foster-Nyarko E."/>
            <person name="Jarju S."/>
            <person name="Secka A."/>
            <person name="Antonio M."/>
            <person name="Oren A."/>
            <person name="Chaudhuri R."/>
            <person name="La Ragione R.M."/>
            <person name="Hildebrand F."/>
            <person name="Pallen M.J."/>
        </authorList>
    </citation>
    <scope>NUCLEOTIDE SEQUENCE [LARGE SCALE GENOMIC DNA]</scope>
    <source>
        <strain evidence="2 3">Re57</strain>
    </source>
</reference>
<evidence type="ECO:0000313" key="2">
    <source>
        <dbReference type="EMBL" id="MBD8019391.1"/>
    </source>
</evidence>
<dbReference type="EMBL" id="JACSPY010000001">
    <property type="protein sequence ID" value="MBD8019391.1"/>
    <property type="molecule type" value="Genomic_DNA"/>
</dbReference>
<evidence type="ECO:0000313" key="3">
    <source>
        <dbReference type="Proteomes" id="UP000651517"/>
    </source>
</evidence>
<protein>
    <submittedName>
        <fullName evidence="2">Uncharacterized protein</fullName>
    </submittedName>
</protein>
<dbReference type="RefSeq" id="WP_191724993.1">
    <property type="nucleotide sequence ID" value="NZ_JACSPY010000001.1"/>
</dbReference>
<organism evidence="2 3">
    <name type="scientific">Brevibacterium gallinarum</name>
    <dbReference type="NCBI Taxonomy" id="2762220"/>
    <lineage>
        <taxon>Bacteria</taxon>
        <taxon>Bacillati</taxon>
        <taxon>Actinomycetota</taxon>
        <taxon>Actinomycetes</taxon>
        <taxon>Micrococcales</taxon>
        <taxon>Brevibacteriaceae</taxon>
        <taxon>Brevibacterium</taxon>
    </lineage>
</organism>
<dbReference type="Proteomes" id="UP000651517">
    <property type="component" value="Unassembled WGS sequence"/>
</dbReference>
<name>A0ABR8WRL9_9MICO</name>
<evidence type="ECO:0000256" key="1">
    <source>
        <dbReference type="SAM" id="MobiDB-lite"/>
    </source>
</evidence>
<gene>
    <name evidence="2" type="ORF">H9634_01150</name>
</gene>
<feature type="compositionally biased region" description="Low complexity" evidence="1">
    <location>
        <begin position="24"/>
        <end position="39"/>
    </location>
</feature>
<keyword evidence="3" id="KW-1185">Reference proteome</keyword>
<comment type="caution">
    <text evidence="2">The sequence shown here is derived from an EMBL/GenBank/DDBJ whole genome shotgun (WGS) entry which is preliminary data.</text>
</comment>
<feature type="region of interest" description="Disordered" evidence="1">
    <location>
        <begin position="1"/>
        <end position="39"/>
    </location>
</feature>
<feature type="compositionally biased region" description="Basic and acidic residues" evidence="1">
    <location>
        <begin position="1"/>
        <end position="19"/>
    </location>
</feature>
<sequence>MAEKKNEPKNDSAEKKTEQPEPAPAVQPAAPAVAKQPEPVKATTLVLGDYEITTTHPGEIASLRAQGYQVKK</sequence>
<accession>A0ABR8WRL9</accession>